<dbReference type="InterPro" id="IPR039258">
    <property type="entry name" value="ZNF511"/>
</dbReference>
<organism evidence="3 4">
    <name type="scientific">Gryllus longicercus</name>
    <dbReference type="NCBI Taxonomy" id="2509291"/>
    <lineage>
        <taxon>Eukaryota</taxon>
        <taxon>Metazoa</taxon>
        <taxon>Ecdysozoa</taxon>
        <taxon>Arthropoda</taxon>
        <taxon>Hexapoda</taxon>
        <taxon>Insecta</taxon>
        <taxon>Pterygota</taxon>
        <taxon>Neoptera</taxon>
        <taxon>Polyneoptera</taxon>
        <taxon>Orthoptera</taxon>
        <taxon>Ensifera</taxon>
        <taxon>Gryllidea</taxon>
        <taxon>Grylloidea</taxon>
        <taxon>Gryllidae</taxon>
        <taxon>Gryllinae</taxon>
        <taxon>Gryllus</taxon>
    </lineage>
</organism>
<comment type="caution">
    <text evidence="3">The sequence shown here is derived from an EMBL/GenBank/DDBJ whole genome shotgun (WGS) entry which is preliminary data.</text>
</comment>
<dbReference type="PANTHER" id="PTHR21354:SF0">
    <property type="entry name" value="ZINC FINGER PROTEIN 511"/>
    <property type="match status" value="1"/>
</dbReference>
<sequence length="242" mass="27835">MGSLIEQLTALGQGRRHPTDPFFVAGDEVCKATERQGVYDIDEEELCHQGVPAFPCHIPGCCAVFELLMDFEMHYNSLHRYPCSVCKKQLPSAHLLDLHVAESHDSFFQVQSERMPMYQCYVEECGEKFSTPKDRRDHCISLHKFPHDFRFDSSWKQKGNVKKHKKKANVEVTDVDMQQDGHHSEAKRPAKNVFRGKGKRGGRMWHSQKQSSAPQCLDVEFEQVAQELRESLPDEVMDEVTN</sequence>
<keyword evidence="4" id="KW-1185">Reference proteome</keyword>
<dbReference type="PROSITE" id="PS00028">
    <property type="entry name" value="ZINC_FINGER_C2H2_1"/>
    <property type="match status" value="2"/>
</dbReference>
<feature type="domain" description="C2H2-type" evidence="2">
    <location>
        <begin position="120"/>
        <end position="143"/>
    </location>
</feature>
<protein>
    <recommendedName>
        <fullName evidence="2">C2H2-type domain-containing protein</fullName>
    </recommendedName>
</protein>
<evidence type="ECO:0000259" key="2">
    <source>
        <dbReference type="PROSITE" id="PS00028"/>
    </source>
</evidence>
<feature type="compositionally biased region" description="Basic residues" evidence="1">
    <location>
        <begin position="194"/>
        <end position="203"/>
    </location>
</feature>
<name>A0AAN9VCU2_9ORTH</name>
<dbReference type="InterPro" id="IPR013087">
    <property type="entry name" value="Znf_C2H2_type"/>
</dbReference>
<evidence type="ECO:0000256" key="1">
    <source>
        <dbReference type="SAM" id="MobiDB-lite"/>
    </source>
</evidence>
<feature type="domain" description="C2H2-type" evidence="2">
    <location>
        <begin position="83"/>
        <end position="104"/>
    </location>
</feature>
<evidence type="ECO:0000313" key="3">
    <source>
        <dbReference type="EMBL" id="KAK7792704.1"/>
    </source>
</evidence>
<dbReference type="EMBL" id="JAZDUA010000431">
    <property type="protein sequence ID" value="KAK7792704.1"/>
    <property type="molecule type" value="Genomic_DNA"/>
</dbReference>
<dbReference type="AlphaFoldDB" id="A0AAN9VCU2"/>
<gene>
    <name evidence="3" type="ORF">R5R35_007519</name>
</gene>
<accession>A0AAN9VCU2</accession>
<evidence type="ECO:0000313" key="4">
    <source>
        <dbReference type="Proteomes" id="UP001378592"/>
    </source>
</evidence>
<reference evidence="3 4" key="1">
    <citation type="submission" date="2024-03" db="EMBL/GenBank/DDBJ databases">
        <title>The genome assembly and annotation of the cricket Gryllus longicercus Weissman &amp; Gray.</title>
        <authorList>
            <person name="Szrajer S."/>
            <person name="Gray D."/>
            <person name="Ylla G."/>
        </authorList>
    </citation>
    <scope>NUCLEOTIDE SEQUENCE [LARGE SCALE GENOMIC DNA]</scope>
    <source>
        <strain evidence="3">DAG 2021-001</strain>
        <tissue evidence="3">Whole body minus gut</tissue>
    </source>
</reference>
<proteinExistence type="predicted"/>
<dbReference type="PANTHER" id="PTHR21354">
    <property type="entry name" value="ZINC FINGER PROTEIN 511"/>
    <property type="match status" value="1"/>
</dbReference>
<feature type="compositionally biased region" description="Basic and acidic residues" evidence="1">
    <location>
        <begin position="179"/>
        <end position="188"/>
    </location>
</feature>
<feature type="region of interest" description="Disordered" evidence="1">
    <location>
        <begin position="178"/>
        <end position="214"/>
    </location>
</feature>
<dbReference type="SMART" id="SM00355">
    <property type="entry name" value="ZnF_C2H2"/>
    <property type="match status" value="3"/>
</dbReference>
<dbReference type="Proteomes" id="UP001378592">
    <property type="component" value="Unassembled WGS sequence"/>
</dbReference>